<accession>A0A9D1GNR5</accession>
<dbReference type="AlphaFoldDB" id="A0A9D1GNR5"/>
<feature type="signal peptide" evidence="1">
    <location>
        <begin position="1"/>
        <end position="19"/>
    </location>
</feature>
<comment type="caution">
    <text evidence="2">The sequence shown here is derived from an EMBL/GenBank/DDBJ whole genome shotgun (WGS) entry which is preliminary data.</text>
</comment>
<evidence type="ECO:0000256" key="1">
    <source>
        <dbReference type="SAM" id="SignalP"/>
    </source>
</evidence>
<evidence type="ECO:0000313" key="2">
    <source>
        <dbReference type="EMBL" id="HIT47104.1"/>
    </source>
</evidence>
<sequence>MKKFLILLTILTLFPLLSAAQEDSVTVDSGKPGLINDYSMIGVNYGVTFSNMYFSPSKHNRLYVFAPNYVSVMYTKHCKMFDILPLFAFSAGVAMGNEGFAFEADKETGEINDVDGATWCSIKVFEVPVMAQIHIDSEPFKVMANAGIYGGWRQSITRTGPNLDPQWSNSFRPYENQIEYGFLGGVGFGFMFDPVEIHFNCMLRWSWSTLYEPDYASRYYYNYAYPMDIIATVGLHFQLTKRSGRTRRQIRQEAYNTVYGTTQDNSGKDR</sequence>
<name>A0A9D1GNR5_9BACT</name>
<feature type="chain" id="PRO_5039432472" description="Outer membrane protein beta-barrel domain-containing protein" evidence="1">
    <location>
        <begin position="20"/>
        <end position="270"/>
    </location>
</feature>
<gene>
    <name evidence="2" type="ORF">IAC35_04520</name>
</gene>
<reference evidence="2" key="1">
    <citation type="submission" date="2020-10" db="EMBL/GenBank/DDBJ databases">
        <authorList>
            <person name="Gilroy R."/>
        </authorList>
    </citation>
    <scope>NUCLEOTIDE SEQUENCE</scope>
    <source>
        <strain evidence="2">ChiHecec2B26-709</strain>
    </source>
</reference>
<evidence type="ECO:0000313" key="3">
    <source>
        <dbReference type="Proteomes" id="UP000886881"/>
    </source>
</evidence>
<organism evidence="2 3">
    <name type="scientific">Candidatus Cryptobacteroides merdipullorum</name>
    <dbReference type="NCBI Taxonomy" id="2840771"/>
    <lineage>
        <taxon>Bacteria</taxon>
        <taxon>Pseudomonadati</taxon>
        <taxon>Bacteroidota</taxon>
        <taxon>Bacteroidia</taxon>
        <taxon>Bacteroidales</taxon>
        <taxon>Candidatus Cryptobacteroides</taxon>
    </lineage>
</organism>
<proteinExistence type="predicted"/>
<dbReference type="Proteomes" id="UP000886881">
    <property type="component" value="Unassembled WGS sequence"/>
</dbReference>
<keyword evidence="1" id="KW-0732">Signal</keyword>
<protein>
    <recommendedName>
        <fullName evidence="4">Outer membrane protein beta-barrel domain-containing protein</fullName>
    </recommendedName>
</protein>
<dbReference type="EMBL" id="DVLC01000084">
    <property type="protein sequence ID" value="HIT47104.1"/>
    <property type="molecule type" value="Genomic_DNA"/>
</dbReference>
<evidence type="ECO:0008006" key="4">
    <source>
        <dbReference type="Google" id="ProtNLM"/>
    </source>
</evidence>
<reference evidence="2" key="2">
    <citation type="journal article" date="2021" name="PeerJ">
        <title>Extensive microbial diversity within the chicken gut microbiome revealed by metagenomics and culture.</title>
        <authorList>
            <person name="Gilroy R."/>
            <person name="Ravi A."/>
            <person name="Getino M."/>
            <person name="Pursley I."/>
            <person name="Horton D.L."/>
            <person name="Alikhan N.F."/>
            <person name="Baker D."/>
            <person name="Gharbi K."/>
            <person name="Hall N."/>
            <person name="Watson M."/>
            <person name="Adriaenssens E.M."/>
            <person name="Foster-Nyarko E."/>
            <person name="Jarju S."/>
            <person name="Secka A."/>
            <person name="Antonio M."/>
            <person name="Oren A."/>
            <person name="Chaudhuri R.R."/>
            <person name="La Ragione R."/>
            <person name="Hildebrand F."/>
            <person name="Pallen M.J."/>
        </authorList>
    </citation>
    <scope>NUCLEOTIDE SEQUENCE</scope>
    <source>
        <strain evidence="2">ChiHecec2B26-709</strain>
    </source>
</reference>